<comment type="cofactor">
    <cofactor evidence="1">
        <name>Mg(2+)</name>
        <dbReference type="ChEBI" id="CHEBI:18420"/>
    </cofactor>
</comment>
<dbReference type="GO" id="GO:0016787">
    <property type="term" value="F:hydrolase activity"/>
    <property type="evidence" value="ECO:0007669"/>
    <property type="project" value="UniProtKB-KW"/>
</dbReference>
<dbReference type="KEGG" id="anr:Ana3638_05635"/>
<dbReference type="EMBL" id="CP048000">
    <property type="protein sequence ID" value="QHQ60316.1"/>
    <property type="molecule type" value="Genomic_DNA"/>
</dbReference>
<dbReference type="SUPFAM" id="SSF55811">
    <property type="entry name" value="Nudix"/>
    <property type="match status" value="1"/>
</dbReference>
<dbReference type="PROSITE" id="PS51462">
    <property type="entry name" value="NUDIX"/>
    <property type="match status" value="1"/>
</dbReference>
<organism evidence="4 5">
    <name type="scientific">Anaerocolumna sedimenticola</name>
    <dbReference type="NCBI Taxonomy" id="2696063"/>
    <lineage>
        <taxon>Bacteria</taxon>
        <taxon>Bacillati</taxon>
        <taxon>Bacillota</taxon>
        <taxon>Clostridia</taxon>
        <taxon>Lachnospirales</taxon>
        <taxon>Lachnospiraceae</taxon>
        <taxon>Anaerocolumna</taxon>
    </lineage>
</organism>
<dbReference type="InterPro" id="IPR015797">
    <property type="entry name" value="NUDIX_hydrolase-like_dom_sf"/>
</dbReference>
<evidence type="ECO:0000313" key="5">
    <source>
        <dbReference type="Proteomes" id="UP000464314"/>
    </source>
</evidence>
<dbReference type="PROSITE" id="PS00893">
    <property type="entry name" value="NUDIX_BOX"/>
    <property type="match status" value="1"/>
</dbReference>
<evidence type="ECO:0000256" key="1">
    <source>
        <dbReference type="ARBA" id="ARBA00001946"/>
    </source>
</evidence>
<keyword evidence="2" id="KW-0378">Hydrolase</keyword>
<dbReference type="Proteomes" id="UP000464314">
    <property type="component" value="Chromosome"/>
</dbReference>
<reference evidence="4 5" key="1">
    <citation type="submission" date="2020-01" db="EMBL/GenBank/DDBJ databases">
        <title>Genome analysis of Anaerocolumna sp. CBA3638.</title>
        <authorList>
            <person name="Kim J."/>
            <person name="Roh S.W."/>
        </authorList>
    </citation>
    <scope>NUCLEOTIDE SEQUENCE [LARGE SCALE GENOMIC DNA]</scope>
    <source>
        <strain evidence="4 5">CBA3638</strain>
    </source>
</reference>
<feature type="domain" description="Nudix hydrolase" evidence="3">
    <location>
        <begin position="4"/>
        <end position="134"/>
    </location>
</feature>
<gene>
    <name evidence="4" type="ORF">Ana3638_05635</name>
</gene>
<dbReference type="Pfam" id="PF00293">
    <property type="entry name" value="NUDIX"/>
    <property type="match status" value="1"/>
</dbReference>
<dbReference type="PANTHER" id="PTHR43046:SF14">
    <property type="entry name" value="MUTT_NUDIX FAMILY PROTEIN"/>
    <property type="match status" value="1"/>
</dbReference>
<evidence type="ECO:0000256" key="2">
    <source>
        <dbReference type="ARBA" id="ARBA00022801"/>
    </source>
</evidence>
<dbReference type="InterPro" id="IPR000086">
    <property type="entry name" value="NUDIX_hydrolase_dom"/>
</dbReference>
<sequence length="143" mass="16324">MDRPIRNSAKALIIKDGKILVSKIDDNGEIYYVMPGGGQESEELLTEAVKREVAEEAGILIEPKSLKFVVEGLDGEPFHRVDLVFLCEYIGEIKNIKIQGDRNQVGLEWIAIDNLKTVLFYPSKLREPIIRFYHNEETEVYLS</sequence>
<dbReference type="PANTHER" id="PTHR43046">
    <property type="entry name" value="GDP-MANNOSE MANNOSYL HYDROLASE"/>
    <property type="match status" value="1"/>
</dbReference>
<dbReference type="Gene3D" id="3.90.79.10">
    <property type="entry name" value="Nucleoside Triphosphate Pyrophosphohydrolase"/>
    <property type="match status" value="1"/>
</dbReference>
<keyword evidence="5" id="KW-1185">Reference proteome</keyword>
<evidence type="ECO:0000313" key="4">
    <source>
        <dbReference type="EMBL" id="QHQ60316.1"/>
    </source>
</evidence>
<dbReference type="AlphaFoldDB" id="A0A6P1TK84"/>
<dbReference type="CDD" id="cd18880">
    <property type="entry name" value="NUDIX_ADPRase"/>
    <property type="match status" value="1"/>
</dbReference>
<proteinExistence type="predicted"/>
<dbReference type="RefSeq" id="WP_161837152.1">
    <property type="nucleotide sequence ID" value="NZ_CP048000.1"/>
</dbReference>
<protein>
    <submittedName>
        <fullName evidence="4">NUDIX domain-containing protein</fullName>
    </submittedName>
</protein>
<name>A0A6P1TK84_9FIRM</name>
<accession>A0A6P1TK84</accession>
<dbReference type="InterPro" id="IPR020084">
    <property type="entry name" value="NUDIX_hydrolase_CS"/>
</dbReference>
<evidence type="ECO:0000259" key="3">
    <source>
        <dbReference type="PROSITE" id="PS51462"/>
    </source>
</evidence>